<dbReference type="PANTHER" id="PTHR47370">
    <property type="entry name" value="ACYL-COA N-ACYLTRANSFERASES (NAT) SUPERFAMILY PROTEIN"/>
    <property type="match status" value="1"/>
</dbReference>
<dbReference type="AlphaFoldDB" id="A0ABD1UUL0"/>
<evidence type="ECO:0000313" key="1">
    <source>
        <dbReference type="EMBL" id="KAL2528353.1"/>
    </source>
</evidence>
<dbReference type="Proteomes" id="UP001604277">
    <property type="component" value="Unassembled WGS sequence"/>
</dbReference>
<dbReference type="EMBL" id="JBFOLJ010000006">
    <property type="protein sequence ID" value="KAL2528353.1"/>
    <property type="molecule type" value="Genomic_DNA"/>
</dbReference>
<gene>
    <name evidence="1" type="ORF">Fot_20954</name>
</gene>
<sequence>MVDNSDLVVVVREFDAEKDVREVEEVERNCEVGPSGKLTLFTHLLGDPICRVRHSPLYLMLVAEMVVAKGQENQRTEIVGMIRGLHQNRYLWQKAIQKWQKLETPPCLHQTGLYLRPPCLSYP</sequence>
<protein>
    <submittedName>
        <fullName evidence="1">N-acetyltransferase HLS1</fullName>
    </submittedName>
</protein>
<keyword evidence="2" id="KW-1185">Reference proteome</keyword>
<proteinExistence type="predicted"/>
<dbReference type="PANTHER" id="PTHR47370:SF10">
    <property type="entry name" value="N-ACETYLTRANSFERASE HLS1-RELATED"/>
    <property type="match status" value="1"/>
</dbReference>
<reference evidence="2" key="1">
    <citation type="submission" date="2024-07" db="EMBL/GenBank/DDBJ databases">
        <title>Two chromosome-level genome assemblies of Korean endemic species Abeliophyllum distichum and Forsythia ovata (Oleaceae).</title>
        <authorList>
            <person name="Jang H."/>
        </authorList>
    </citation>
    <scope>NUCLEOTIDE SEQUENCE [LARGE SCALE GENOMIC DNA]</scope>
</reference>
<dbReference type="InterPro" id="IPR052810">
    <property type="entry name" value="Plant_NAT"/>
</dbReference>
<accession>A0ABD1UUL0</accession>
<name>A0ABD1UUL0_9LAMI</name>
<evidence type="ECO:0000313" key="2">
    <source>
        <dbReference type="Proteomes" id="UP001604277"/>
    </source>
</evidence>
<organism evidence="1 2">
    <name type="scientific">Forsythia ovata</name>
    <dbReference type="NCBI Taxonomy" id="205694"/>
    <lineage>
        <taxon>Eukaryota</taxon>
        <taxon>Viridiplantae</taxon>
        <taxon>Streptophyta</taxon>
        <taxon>Embryophyta</taxon>
        <taxon>Tracheophyta</taxon>
        <taxon>Spermatophyta</taxon>
        <taxon>Magnoliopsida</taxon>
        <taxon>eudicotyledons</taxon>
        <taxon>Gunneridae</taxon>
        <taxon>Pentapetalae</taxon>
        <taxon>asterids</taxon>
        <taxon>lamiids</taxon>
        <taxon>Lamiales</taxon>
        <taxon>Oleaceae</taxon>
        <taxon>Forsythieae</taxon>
        <taxon>Forsythia</taxon>
    </lineage>
</organism>
<comment type="caution">
    <text evidence="1">The sequence shown here is derived from an EMBL/GenBank/DDBJ whole genome shotgun (WGS) entry which is preliminary data.</text>
</comment>